<dbReference type="EMBL" id="JAPRFR010000001">
    <property type="protein sequence ID" value="MCZ0725622.1"/>
    <property type="molecule type" value="Genomic_DNA"/>
</dbReference>
<feature type="transmembrane region" description="Helical" evidence="1">
    <location>
        <begin position="6"/>
        <end position="26"/>
    </location>
</feature>
<dbReference type="Pfam" id="PF04298">
    <property type="entry name" value="Zn_peptidase_2"/>
    <property type="match status" value="1"/>
</dbReference>
<dbReference type="Proteomes" id="UP001146670">
    <property type="component" value="Unassembled WGS sequence"/>
</dbReference>
<proteinExistence type="predicted"/>
<keyword evidence="1" id="KW-0472">Membrane</keyword>
<feature type="transmembrane region" description="Helical" evidence="1">
    <location>
        <begin position="203"/>
        <end position="224"/>
    </location>
</feature>
<organism evidence="2 3">
    <name type="scientific">Aerococcus kribbianus</name>
    <dbReference type="NCBI Taxonomy" id="2999064"/>
    <lineage>
        <taxon>Bacteria</taxon>
        <taxon>Bacillati</taxon>
        <taxon>Bacillota</taxon>
        <taxon>Bacilli</taxon>
        <taxon>Lactobacillales</taxon>
        <taxon>Aerococcaceae</taxon>
        <taxon>Aerococcus</taxon>
    </lineage>
</organism>
<dbReference type="RefSeq" id="WP_268751937.1">
    <property type="nucleotide sequence ID" value="NZ_JAPRFQ010000001.1"/>
</dbReference>
<name>A0A9X3JEN2_9LACT</name>
<keyword evidence="1" id="KW-1133">Transmembrane helix</keyword>
<comment type="caution">
    <text evidence="2">The sequence shown here is derived from an EMBL/GenBank/DDBJ whole genome shotgun (WGS) entry which is preliminary data.</text>
</comment>
<evidence type="ECO:0000256" key="1">
    <source>
        <dbReference type="SAM" id="Phobius"/>
    </source>
</evidence>
<gene>
    <name evidence="2" type="ORF">OW157_03440</name>
</gene>
<dbReference type="AlphaFoldDB" id="A0A9X3JEN2"/>
<evidence type="ECO:0000313" key="3">
    <source>
        <dbReference type="Proteomes" id="UP001146670"/>
    </source>
</evidence>
<accession>A0A9X3JEN2</accession>
<protein>
    <submittedName>
        <fullName evidence="2">Zinc metallopeptidase</fullName>
    </submittedName>
</protein>
<dbReference type="PANTHER" id="PTHR36434">
    <property type="entry name" value="MEMBRANE PROTEASE YUGP-RELATED"/>
    <property type="match status" value="1"/>
</dbReference>
<feature type="transmembrane region" description="Helical" evidence="1">
    <location>
        <begin position="121"/>
        <end position="142"/>
    </location>
</feature>
<reference evidence="2" key="1">
    <citation type="submission" date="2022-12" db="EMBL/GenBank/DDBJ databases">
        <title>Description and comparative metabolic analysis of Aerococcus sp. nov., isolated from the feces of a pig.</title>
        <authorList>
            <person name="Chang Y.-H."/>
        </authorList>
    </citation>
    <scope>NUCLEOTIDE SEQUENCE</scope>
    <source>
        <strain evidence="2">YH-aer222</strain>
    </source>
</reference>
<dbReference type="PANTHER" id="PTHR36434:SF1">
    <property type="entry name" value="MEMBRANE PROTEASE YUGP-RELATED"/>
    <property type="match status" value="1"/>
</dbReference>
<dbReference type="InterPro" id="IPR007395">
    <property type="entry name" value="Zn_peptidase_2"/>
</dbReference>
<keyword evidence="1" id="KW-0812">Transmembrane</keyword>
<evidence type="ECO:0000313" key="2">
    <source>
        <dbReference type="EMBL" id="MCZ0725622.1"/>
    </source>
</evidence>
<keyword evidence="3" id="KW-1185">Reference proteome</keyword>
<feature type="transmembrane region" description="Helical" evidence="1">
    <location>
        <begin position="148"/>
        <end position="169"/>
    </location>
</feature>
<sequence length="230" mass="25268">MPFFYDWTFILILIGLAISGIASANMKSTFNKYNKYKNQKGVTGTQVAQEILRQSDIYDVSVEGISGHLTDHYDPSNKVLRLSETTANSTSVAAIGVAAHECGHAVQDAKGYFFMSLRQRIVPVVNFGSKAALPILLLGVLFGYNQTLVNIGIFLFSFTLIFQLVTLPVEFDASNRALKIIKQGEILTAEEYPMAKKTLRAAAMTYVAATAASFLSLLRIVLIFGGRNRN</sequence>